<keyword evidence="4 10" id="KW-1003">Cell membrane</keyword>
<evidence type="ECO:0000256" key="10">
    <source>
        <dbReference type="PIRNR" id="PIRNR002786"/>
    </source>
</evidence>
<dbReference type="SUPFAM" id="SSF158544">
    <property type="entry name" value="GspK insert domain-like"/>
    <property type="match status" value="2"/>
</dbReference>
<keyword evidence="3 10" id="KW-0813">Transport</keyword>
<dbReference type="InterPro" id="IPR038072">
    <property type="entry name" value="GspK_central_sf"/>
</dbReference>
<evidence type="ECO:0000259" key="11">
    <source>
        <dbReference type="Pfam" id="PF03934"/>
    </source>
</evidence>
<name>Q0ASQ6_MARMM</name>
<reference evidence="13 14" key="1">
    <citation type="submission" date="2006-08" db="EMBL/GenBank/DDBJ databases">
        <title>Complete sequence of Maricaulis maris MCS10.</title>
        <authorList>
            <consortium name="US DOE Joint Genome Institute"/>
            <person name="Copeland A."/>
            <person name="Lucas S."/>
            <person name="Lapidus A."/>
            <person name="Barry K."/>
            <person name="Detter J.C."/>
            <person name="Glavina del Rio T."/>
            <person name="Hammon N."/>
            <person name="Israni S."/>
            <person name="Dalin E."/>
            <person name="Tice H."/>
            <person name="Pitluck S."/>
            <person name="Saunders E."/>
            <person name="Brettin T."/>
            <person name="Bruce D."/>
            <person name="Han C."/>
            <person name="Tapia R."/>
            <person name="Gilna P."/>
            <person name="Schmutz J."/>
            <person name="Larimer F."/>
            <person name="Land M."/>
            <person name="Hauser L."/>
            <person name="Kyrpides N."/>
            <person name="Mikhailova N."/>
            <person name="Viollier P."/>
            <person name="Stephens C."/>
            <person name="Richardson P."/>
        </authorList>
    </citation>
    <scope>NUCLEOTIDE SEQUENCE [LARGE SCALE GENOMIC DNA]</scope>
    <source>
        <strain evidence="13 14">MCS10</strain>
    </source>
</reference>
<dbReference type="GO" id="GO:0009306">
    <property type="term" value="P:protein secretion"/>
    <property type="evidence" value="ECO:0007669"/>
    <property type="project" value="InterPro"/>
</dbReference>
<sequence length="333" mass="36218" precursor="true">MSGRSVDLSHRESGASLVSALLLVAVMASMAMILAGELRVSLRRSANMEVRDQAYWYAIGAREYASGLIGAAMDDPSTALRPDAAWLRGAREFPIERGMLSGRVRDGNNCFNINGLVVDDGQGGRAADAIQQRRFERLMTAVGVPATDAGRIAAEAGDWIDSDVRPMAGGAEDEIYTRRPTPYRSGNTLMAEREELLALASMTPALYRRIEPLVCARPVAAPLPLNINTMTADDWPLLVALFDGELGRVAVEGLLLARPASGFATVEAFWALEAIQALDPDATLREAIGLETRYFSVEVDVLHDGQTYHLDALYEWTGSPLPTRLNQRYGHVT</sequence>
<keyword evidence="8" id="KW-1133">Transmembrane helix</keyword>
<dbReference type="STRING" id="394221.Mmar10_0388"/>
<evidence type="ECO:0000256" key="5">
    <source>
        <dbReference type="ARBA" id="ARBA00022519"/>
    </source>
</evidence>
<dbReference type="OrthoDB" id="9788973at2"/>
<accession>Q0ASQ6</accession>
<dbReference type="Gene3D" id="1.10.40.60">
    <property type="entry name" value="EpsJ-like"/>
    <property type="match status" value="2"/>
</dbReference>
<keyword evidence="14" id="KW-1185">Reference proteome</keyword>
<keyword evidence="5 10" id="KW-0997">Cell inner membrane</keyword>
<dbReference type="PIRSF" id="PIRSF002786">
    <property type="entry name" value="XcpX"/>
    <property type="match status" value="1"/>
</dbReference>
<dbReference type="InterPro" id="IPR049031">
    <property type="entry name" value="T2SSK_SAM-like_1st"/>
</dbReference>
<dbReference type="HOGENOM" id="CLU_057294_0_0_5"/>
<comment type="similarity">
    <text evidence="2 10">Belongs to the GSP K family.</text>
</comment>
<comment type="subcellular location">
    <subcellularLocation>
        <location evidence="1 10">Cell inner membrane</location>
    </subcellularLocation>
</comment>
<dbReference type="eggNOG" id="COG3156">
    <property type="taxonomic scope" value="Bacteria"/>
</dbReference>
<evidence type="ECO:0000313" key="14">
    <source>
        <dbReference type="Proteomes" id="UP000001964"/>
    </source>
</evidence>
<dbReference type="InterPro" id="IPR045584">
    <property type="entry name" value="Pilin-like"/>
</dbReference>
<evidence type="ECO:0000256" key="1">
    <source>
        <dbReference type="ARBA" id="ARBA00004533"/>
    </source>
</evidence>
<evidence type="ECO:0000259" key="12">
    <source>
        <dbReference type="Pfam" id="PF21687"/>
    </source>
</evidence>
<organism evidence="13 14">
    <name type="scientific">Maricaulis maris (strain MCS10)</name>
    <name type="common">Caulobacter maris</name>
    <dbReference type="NCBI Taxonomy" id="394221"/>
    <lineage>
        <taxon>Bacteria</taxon>
        <taxon>Pseudomonadati</taxon>
        <taxon>Pseudomonadota</taxon>
        <taxon>Alphaproteobacteria</taxon>
        <taxon>Maricaulales</taxon>
        <taxon>Maricaulaceae</taxon>
        <taxon>Maricaulis</taxon>
    </lineage>
</organism>
<gene>
    <name evidence="13" type="ordered locus">Mmar10_0388</name>
</gene>
<protein>
    <recommendedName>
        <fullName evidence="10">Type II secretion system protein K</fullName>
    </recommendedName>
</protein>
<dbReference type="EMBL" id="CP000449">
    <property type="protein sequence ID" value="ABI64681.1"/>
    <property type="molecule type" value="Genomic_DNA"/>
</dbReference>
<dbReference type="Pfam" id="PF21687">
    <property type="entry name" value="T2SSK_1st"/>
    <property type="match status" value="1"/>
</dbReference>
<feature type="domain" description="T2SS protein K first SAM-like" evidence="12">
    <location>
        <begin position="109"/>
        <end position="218"/>
    </location>
</feature>
<dbReference type="RefSeq" id="WP_011642328.1">
    <property type="nucleotide sequence ID" value="NC_008347.1"/>
</dbReference>
<dbReference type="KEGG" id="mmr:Mmar10_0388"/>
<evidence type="ECO:0000256" key="8">
    <source>
        <dbReference type="ARBA" id="ARBA00022989"/>
    </source>
</evidence>
<evidence type="ECO:0000256" key="6">
    <source>
        <dbReference type="ARBA" id="ARBA00022692"/>
    </source>
</evidence>
<keyword evidence="9 10" id="KW-0472">Membrane</keyword>
<feature type="domain" description="T2SS protein K second SAM-like" evidence="11">
    <location>
        <begin position="225"/>
        <end position="290"/>
    </location>
</feature>
<dbReference type="GO" id="GO:0005886">
    <property type="term" value="C:plasma membrane"/>
    <property type="evidence" value="ECO:0007669"/>
    <property type="project" value="UniProtKB-SubCell"/>
</dbReference>
<dbReference type="Proteomes" id="UP000001964">
    <property type="component" value="Chromosome"/>
</dbReference>
<dbReference type="PANTHER" id="PTHR38831">
    <property type="entry name" value="TYPE II SECRETION SYSTEM PROTEIN K"/>
    <property type="match status" value="1"/>
</dbReference>
<evidence type="ECO:0000256" key="2">
    <source>
        <dbReference type="ARBA" id="ARBA00007246"/>
    </source>
</evidence>
<dbReference type="AlphaFoldDB" id="Q0ASQ6"/>
<dbReference type="PANTHER" id="PTHR38831:SF1">
    <property type="entry name" value="TYPE II SECRETION SYSTEM PROTEIN K-RELATED"/>
    <property type="match status" value="1"/>
</dbReference>
<evidence type="ECO:0000256" key="3">
    <source>
        <dbReference type="ARBA" id="ARBA00022448"/>
    </source>
</evidence>
<proteinExistence type="inferred from homology"/>
<dbReference type="Pfam" id="PF03934">
    <property type="entry name" value="T2SSK"/>
    <property type="match status" value="1"/>
</dbReference>
<evidence type="ECO:0000313" key="13">
    <source>
        <dbReference type="EMBL" id="ABI64681.1"/>
    </source>
</evidence>
<evidence type="ECO:0000256" key="9">
    <source>
        <dbReference type="ARBA" id="ARBA00023136"/>
    </source>
</evidence>
<dbReference type="Gene3D" id="3.30.1300.30">
    <property type="entry name" value="GSPII I/J protein-like"/>
    <property type="match status" value="1"/>
</dbReference>
<keyword evidence="6" id="KW-0812">Transmembrane</keyword>
<dbReference type="SUPFAM" id="SSF54523">
    <property type="entry name" value="Pili subunits"/>
    <property type="match status" value="1"/>
</dbReference>
<evidence type="ECO:0000256" key="7">
    <source>
        <dbReference type="ARBA" id="ARBA00022927"/>
    </source>
</evidence>
<dbReference type="NCBIfam" id="NF037980">
    <property type="entry name" value="T2SS_GspK"/>
    <property type="match status" value="1"/>
</dbReference>
<keyword evidence="7" id="KW-0653">Protein transport</keyword>
<dbReference type="InterPro" id="IPR005628">
    <property type="entry name" value="GspK"/>
</dbReference>
<evidence type="ECO:0000256" key="4">
    <source>
        <dbReference type="ARBA" id="ARBA00022475"/>
    </source>
</evidence>
<dbReference type="InterPro" id="IPR049179">
    <property type="entry name" value="T2SSK_SAM-like_2nd"/>
</dbReference>